<reference evidence="1 2" key="1">
    <citation type="submission" date="2018-06" db="EMBL/GenBank/DDBJ databases">
        <title>Whole genome sequencing to identify and define MRSA outbreaks.</title>
        <authorList>
            <person name="Sullivan M.J."/>
            <person name="Altman D.R."/>
            <person name="Chacko K."/>
            <person name="Ciferri B."/>
            <person name="Webster E."/>
            <person name="Deikus G."/>
            <person name="Lewis M."/>
            <person name="Khan Z."/>
            <person name="Beckford C."/>
            <person name="Rendo A."/>
            <person name="Samaroo F."/>
            <person name="Sebra R."/>
            <person name="Karam-Howlin R."/>
            <person name="Southwick K."/>
            <person name="Adams E."/>
            <person name="Ying L."/>
            <person name="Kornblum J."/>
            <person name="Factor S."/>
            <person name="Danesh Yazdi M."/>
            <person name="Dingle T."/>
            <person name="Hamula C."/>
            <person name="Bashir A."/>
            <person name="Schadt E."/>
            <person name="Kasarskis A."/>
            <person name="Patel G."/>
            <person name="Wallach F."/>
            <person name="Gibbs K."/>
            <person name="Van Bakel H."/>
        </authorList>
    </citation>
    <scope>NUCLEOTIDE SEQUENCE [LARGE SCALE GENOMIC DNA]</scope>
    <source>
        <strain evidence="2">pt013</strain>
    </source>
</reference>
<dbReference type="EMBL" id="QNXF01000003">
    <property type="protein sequence ID" value="TXL40556.1"/>
    <property type="molecule type" value="Genomic_DNA"/>
</dbReference>
<dbReference type="AlphaFoldDB" id="A0AAX2YLI0"/>
<gene>
    <name evidence="1" type="ORF">DQU50_13935</name>
</gene>
<evidence type="ECO:0000313" key="1">
    <source>
        <dbReference type="EMBL" id="TXL40556.1"/>
    </source>
</evidence>
<evidence type="ECO:0000313" key="2">
    <source>
        <dbReference type="Proteomes" id="UP000451682"/>
    </source>
</evidence>
<protein>
    <submittedName>
        <fullName evidence="1">Uncharacterized protein</fullName>
    </submittedName>
</protein>
<proteinExistence type="predicted"/>
<organism evidence="1 2">
    <name type="scientific">Staphylococcus aureus</name>
    <dbReference type="NCBI Taxonomy" id="1280"/>
    <lineage>
        <taxon>Bacteria</taxon>
        <taxon>Bacillati</taxon>
        <taxon>Bacillota</taxon>
        <taxon>Bacilli</taxon>
        <taxon>Bacillales</taxon>
        <taxon>Staphylococcaceae</taxon>
        <taxon>Staphylococcus</taxon>
    </lineage>
</organism>
<dbReference type="Proteomes" id="UP000451682">
    <property type="component" value="Unassembled WGS sequence"/>
</dbReference>
<accession>A0AAX2YLI0</accession>
<sequence length="60" mass="7100">MIIIRFKVNAFFPVKLCLMTGFCLDSRCTFRRHLLITFHKITIKYNMLKDISSKCRIDTG</sequence>
<name>A0AAX2YLI0_STAAU</name>
<comment type="caution">
    <text evidence="1">The sequence shown here is derived from an EMBL/GenBank/DDBJ whole genome shotgun (WGS) entry which is preliminary data.</text>
</comment>